<organism evidence="1">
    <name type="scientific">Dichomitus squalens</name>
    <dbReference type="NCBI Taxonomy" id="114155"/>
    <lineage>
        <taxon>Eukaryota</taxon>
        <taxon>Fungi</taxon>
        <taxon>Dikarya</taxon>
        <taxon>Basidiomycota</taxon>
        <taxon>Agaricomycotina</taxon>
        <taxon>Agaricomycetes</taxon>
        <taxon>Polyporales</taxon>
        <taxon>Polyporaceae</taxon>
        <taxon>Dichomitus</taxon>
    </lineage>
</organism>
<sequence length="107" mass="12418">MNESLLHVNVPQTNAHLSDAAVLQPYPQRRLPRISSIPRHIAHPATKCSPPSFTRITLRRLSPHRERLAHRLSRDVRGIRQDRSCSVRRTTLIEPRPVPSYSRIYTR</sequence>
<evidence type="ECO:0000313" key="1">
    <source>
        <dbReference type="EMBL" id="TBU21538.1"/>
    </source>
</evidence>
<gene>
    <name evidence="1" type="ORF">BD311DRAFT_771973</name>
</gene>
<reference evidence="1" key="1">
    <citation type="submission" date="2019-01" db="EMBL/GenBank/DDBJ databases">
        <title>Draft genome sequences of three monokaryotic isolates of the white-rot basidiomycete fungus Dichomitus squalens.</title>
        <authorList>
            <consortium name="DOE Joint Genome Institute"/>
            <person name="Lopez S.C."/>
            <person name="Andreopoulos B."/>
            <person name="Pangilinan J."/>
            <person name="Lipzen A."/>
            <person name="Riley R."/>
            <person name="Ahrendt S."/>
            <person name="Ng V."/>
            <person name="Barry K."/>
            <person name="Daum C."/>
            <person name="Grigoriev I.V."/>
            <person name="Hilden K.S."/>
            <person name="Makela M.R."/>
            <person name="de Vries R.P."/>
        </authorList>
    </citation>
    <scope>NUCLEOTIDE SEQUENCE [LARGE SCALE GENOMIC DNA]</scope>
    <source>
        <strain evidence="1">OM18370.1</strain>
    </source>
</reference>
<dbReference type="EMBL" id="ML143597">
    <property type="protein sequence ID" value="TBU21538.1"/>
    <property type="molecule type" value="Genomic_DNA"/>
</dbReference>
<name>A0A4Q9M642_9APHY</name>
<dbReference type="AlphaFoldDB" id="A0A4Q9M642"/>
<accession>A0A4Q9M642</accession>
<dbReference type="Proteomes" id="UP000292957">
    <property type="component" value="Unassembled WGS sequence"/>
</dbReference>
<protein>
    <submittedName>
        <fullName evidence="1">Uncharacterized protein</fullName>
    </submittedName>
</protein>
<proteinExistence type="predicted"/>